<dbReference type="EMBL" id="RKLV01000003">
    <property type="protein sequence ID" value="MCX2818472.1"/>
    <property type="molecule type" value="Genomic_DNA"/>
</dbReference>
<dbReference type="GO" id="GO:0003988">
    <property type="term" value="F:acetyl-CoA C-acyltransferase activity"/>
    <property type="evidence" value="ECO:0007669"/>
    <property type="project" value="UniProtKB-EC"/>
</dbReference>
<comment type="caution">
    <text evidence="10">The sequence shown here is derived from an EMBL/GenBank/DDBJ whole genome shotgun (WGS) entry which is preliminary data.</text>
</comment>
<dbReference type="RefSeq" id="WP_266086316.1">
    <property type="nucleotide sequence ID" value="NZ_RKLV01000003.1"/>
</dbReference>
<comment type="similarity">
    <text evidence="2">Belongs to the thiolase-like superfamily. Thiolase family.</text>
</comment>
<dbReference type="PANTHER" id="PTHR43853:SF2">
    <property type="entry name" value="3-OXOADIPYL-COA_3-OXO-5,6-DEHYDROSUBERYL-COA THIOLASE"/>
    <property type="match status" value="1"/>
</dbReference>
<dbReference type="GO" id="GO:0006635">
    <property type="term" value="P:fatty acid beta-oxidation"/>
    <property type="evidence" value="ECO:0007669"/>
    <property type="project" value="TreeGrafter"/>
</dbReference>
<dbReference type="PROSITE" id="PS00099">
    <property type="entry name" value="THIOLASE_3"/>
    <property type="match status" value="1"/>
</dbReference>
<dbReference type="InterPro" id="IPR020615">
    <property type="entry name" value="Thiolase_acyl_enz_int_AS"/>
</dbReference>
<dbReference type="InterPro" id="IPR020613">
    <property type="entry name" value="Thiolase_CS"/>
</dbReference>
<dbReference type="InterPro" id="IPR050215">
    <property type="entry name" value="Thiolase-like_sf_Thiolase"/>
</dbReference>
<name>A0A9Q4C224_9EURY</name>
<evidence type="ECO:0000313" key="10">
    <source>
        <dbReference type="EMBL" id="MCX2818472.1"/>
    </source>
</evidence>
<keyword evidence="11" id="KW-1185">Reference proteome</keyword>
<evidence type="ECO:0000256" key="7">
    <source>
        <dbReference type="SAM" id="MobiDB-lite"/>
    </source>
</evidence>
<dbReference type="PROSITE" id="PS00737">
    <property type="entry name" value="THIOLASE_2"/>
    <property type="match status" value="1"/>
</dbReference>
<feature type="region of interest" description="Disordered" evidence="7">
    <location>
        <begin position="196"/>
        <end position="227"/>
    </location>
</feature>
<evidence type="ECO:0000256" key="3">
    <source>
        <dbReference type="ARBA" id="ARBA00022679"/>
    </source>
</evidence>
<evidence type="ECO:0000256" key="1">
    <source>
        <dbReference type="ARBA" id="ARBA00005189"/>
    </source>
</evidence>
<accession>A0A9Q4C224</accession>
<reference evidence="10" key="1">
    <citation type="submission" date="2022-09" db="EMBL/GenBank/DDBJ databases">
        <title>Haloadaptaus new haloarchaeum isolated from saline soil.</title>
        <authorList>
            <person name="Duran-Viseras A."/>
            <person name="Sanchez-Porro C."/>
            <person name="Ventosa A."/>
        </authorList>
    </citation>
    <scope>NUCLEOTIDE SEQUENCE</scope>
    <source>
        <strain evidence="10">F3-133</strain>
    </source>
</reference>
<proteinExistence type="inferred from homology"/>
<evidence type="ECO:0000256" key="4">
    <source>
        <dbReference type="ARBA" id="ARBA00023229"/>
    </source>
</evidence>
<dbReference type="GO" id="GO:0008299">
    <property type="term" value="P:isoprenoid biosynthetic process"/>
    <property type="evidence" value="ECO:0007669"/>
    <property type="project" value="UniProtKB-KW"/>
</dbReference>
<protein>
    <recommendedName>
        <fullName evidence="6">acetyl-CoA C-acyltransferase</fullName>
        <ecNumber evidence="6">2.3.1.16</ecNumber>
    </recommendedName>
</protein>
<dbReference type="FunFam" id="3.40.47.10:FF:000010">
    <property type="entry name" value="Acetyl-CoA acetyltransferase (Thiolase)"/>
    <property type="match status" value="1"/>
</dbReference>
<comment type="pathway">
    <text evidence="1">Lipid metabolism.</text>
</comment>
<evidence type="ECO:0000256" key="6">
    <source>
        <dbReference type="ARBA" id="ARBA00024073"/>
    </source>
</evidence>
<dbReference type="CDD" id="cd00751">
    <property type="entry name" value="thiolase"/>
    <property type="match status" value="1"/>
</dbReference>
<dbReference type="Proteomes" id="UP001149411">
    <property type="component" value="Unassembled WGS sequence"/>
</dbReference>
<keyword evidence="3" id="KW-0808">Transferase</keyword>
<gene>
    <name evidence="10" type="ORF">EGH25_03775</name>
</gene>
<keyword evidence="5" id="KW-0012">Acyltransferase</keyword>
<dbReference type="Pfam" id="PF02803">
    <property type="entry name" value="Thiolase_C"/>
    <property type="match status" value="1"/>
</dbReference>
<dbReference type="InterPro" id="IPR020616">
    <property type="entry name" value="Thiolase_N"/>
</dbReference>
<keyword evidence="4" id="KW-0414">Isoprene biosynthesis</keyword>
<evidence type="ECO:0000259" key="8">
    <source>
        <dbReference type="Pfam" id="PF00108"/>
    </source>
</evidence>
<feature type="compositionally biased region" description="Acidic residues" evidence="7">
    <location>
        <begin position="196"/>
        <end position="211"/>
    </location>
</feature>
<sequence length="387" mass="41677">MSETPVIVEAIRTPQGKEDGVYADTRSEDLVVPLLDEIVDRTGLSGEDVDDFMLGCAQQREEQANNVARICALLSELGEDVPATTINRWCASSMQAVISASDAIAAGQRDCVIVGGVENMSRVEMGGAQEHFHPGLAQDYNMFELGMGMTAEKVAEEYDITREEQDEYALRSQERAHDATESGRFDDEIVPIETERENDDGETEEIVVESDEGIRPGTSMEKLSELPTVFKSEGTVTPGNASQISDGASALLLTSEEFADEHGLDVIAQVDDNNVAGVDPTVMGIGPVPATRGLLERTGEDIEEFGLVELNEAFASQTLYCQEELGIDEEIFNVNGGAISLGHPLGASGARLPVTLVHEMQKRDVERGLATLCVGFGQGAATTYTLR</sequence>
<dbReference type="InterPro" id="IPR020617">
    <property type="entry name" value="Thiolase_C"/>
</dbReference>
<organism evidence="10 11">
    <name type="scientific">Halorutilus salinus</name>
    <dbReference type="NCBI Taxonomy" id="2487751"/>
    <lineage>
        <taxon>Archaea</taxon>
        <taxon>Methanobacteriati</taxon>
        <taxon>Methanobacteriota</taxon>
        <taxon>Stenosarchaea group</taxon>
        <taxon>Halobacteria</taxon>
        <taxon>Halorutilales</taxon>
        <taxon>Halorutilaceae</taxon>
        <taxon>Halorutilus</taxon>
    </lineage>
</organism>
<dbReference type="PIRSF" id="PIRSF000429">
    <property type="entry name" value="Ac-CoA_Ac_transf"/>
    <property type="match status" value="1"/>
</dbReference>
<dbReference type="InterPro" id="IPR002155">
    <property type="entry name" value="Thiolase"/>
</dbReference>
<dbReference type="EC" id="2.3.1.16" evidence="6"/>
<dbReference type="Pfam" id="PF00108">
    <property type="entry name" value="Thiolase_N"/>
    <property type="match status" value="1"/>
</dbReference>
<feature type="domain" description="Thiolase N-terminal" evidence="8">
    <location>
        <begin position="6"/>
        <end position="257"/>
    </location>
</feature>
<dbReference type="SUPFAM" id="SSF53901">
    <property type="entry name" value="Thiolase-like"/>
    <property type="match status" value="2"/>
</dbReference>
<evidence type="ECO:0000256" key="5">
    <source>
        <dbReference type="ARBA" id="ARBA00023315"/>
    </source>
</evidence>
<dbReference type="AlphaFoldDB" id="A0A9Q4C224"/>
<evidence type="ECO:0000313" key="11">
    <source>
        <dbReference type="Proteomes" id="UP001149411"/>
    </source>
</evidence>
<evidence type="ECO:0000259" key="9">
    <source>
        <dbReference type="Pfam" id="PF02803"/>
    </source>
</evidence>
<dbReference type="GO" id="GO:0010124">
    <property type="term" value="P:phenylacetate catabolic process"/>
    <property type="evidence" value="ECO:0007669"/>
    <property type="project" value="TreeGrafter"/>
</dbReference>
<dbReference type="Gene3D" id="3.40.47.10">
    <property type="match status" value="1"/>
</dbReference>
<feature type="domain" description="Thiolase C-terminal" evidence="9">
    <location>
        <begin position="266"/>
        <end position="382"/>
    </location>
</feature>
<dbReference type="GO" id="GO:0005737">
    <property type="term" value="C:cytoplasm"/>
    <property type="evidence" value="ECO:0007669"/>
    <property type="project" value="UniProtKB-ARBA"/>
</dbReference>
<dbReference type="InterPro" id="IPR020610">
    <property type="entry name" value="Thiolase_AS"/>
</dbReference>
<dbReference type="NCBIfam" id="TIGR01930">
    <property type="entry name" value="AcCoA-C-Actrans"/>
    <property type="match status" value="1"/>
</dbReference>
<dbReference type="InterPro" id="IPR016039">
    <property type="entry name" value="Thiolase-like"/>
</dbReference>
<dbReference type="PANTHER" id="PTHR43853">
    <property type="entry name" value="3-KETOACYL-COA THIOLASE, PEROXISOMAL"/>
    <property type="match status" value="1"/>
</dbReference>
<dbReference type="PROSITE" id="PS00098">
    <property type="entry name" value="THIOLASE_1"/>
    <property type="match status" value="1"/>
</dbReference>
<evidence type="ECO:0000256" key="2">
    <source>
        <dbReference type="ARBA" id="ARBA00010982"/>
    </source>
</evidence>